<protein>
    <submittedName>
        <fullName evidence="2">Uncharacterized protein</fullName>
    </submittedName>
</protein>
<feature type="compositionally biased region" description="Basic and acidic residues" evidence="1">
    <location>
        <begin position="48"/>
        <end position="68"/>
    </location>
</feature>
<dbReference type="STRING" id="349521.HCH_06390"/>
<dbReference type="KEGG" id="hch:HCH_06390"/>
<dbReference type="EMBL" id="CP000155">
    <property type="protein sequence ID" value="ABC33035.1"/>
    <property type="molecule type" value="Genomic_DNA"/>
</dbReference>
<name>Q2S8I9_HAHCH</name>
<keyword evidence="3" id="KW-1185">Reference proteome</keyword>
<proteinExistence type="predicted"/>
<evidence type="ECO:0000313" key="2">
    <source>
        <dbReference type="EMBL" id="ABC33035.1"/>
    </source>
</evidence>
<feature type="region of interest" description="Disordered" evidence="1">
    <location>
        <begin position="43"/>
        <end position="68"/>
    </location>
</feature>
<dbReference type="Proteomes" id="UP000000238">
    <property type="component" value="Chromosome"/>
</dbReference>
<dbReference type="RefSeq" id="WP_011400087.1">
    <property type="nucleotide sequence ID" value="NC_007645.1"/>
</dbReference>
<dbReference type="HOGENOM" id="CLU_2788091_0_0_6"/>
<dbReference type="AlphaFoldDB" id="Q2S8I9"/>
<gene>
    <name evidence="2" type="ordered locus">HCH_06390</name>
</gene>
<reference evidence="2 3" key="1">
    <citation type="journal article" date="2005" name="Nucleic Acids Res.">
        <title>Genomic blueprint of Hahella chejuensis, a marine microbe producing an algicidal agent.</title>
        <authorList>
            <person name="Jeong H."/>
            <person name="Yim J.H."/>
            <person name="Lee C."/>
            <person name="Choi S.-H."/>
            <person name="Park Y.K."/>
            <person name="Yoon S.H."/>
            <person name="Hur C.-G."/>
            <person name="Kang H.-Y."/>
            <person name="Kim D."/>
            <person name="Lee H.H."/>
            <person name="Park K.H."/>
            <person name="Park S.-H."/>
            <person name="Park H.-S."/>
            <person name="Lee H.K."/>
            <person name="Oh T.K."/>
            <person name="Kim J.F."/>
        </authorList>
    </citation>
    <scope>NUCLEOTIDE SEQUENCE [LARGE SCALE GENOMIC DNA]</scope>
    <source>
        <strain evidence="2 3">KCTC 2396</strain>
    </source>
</reference>
<evidence type="ECO:0000256" key="1">
    <source>
        <dbReference type="SAM" id="MobiDB-lite"/>
    </source>
</evidence>
<evidence type="ECO:0000313" key="3">
    <source>
        <dbReference type="Proteomes" id="UP000000238"/>
    </source>
</evidence>
<organism evidence="2 3">
    <name type="scientific">Hahella chejuensis (strain KCTC 2396)</name>
    <dbReference type="NCBI Taxonomy" id="349521"/>
    <lineage>
        <taxon>Bacteria</taxon>
        <taxon>Pseudomonadati</taxon>
        <taxon>Pseudomonadota</taxon>
        <taxon>Gammaproteobacteria</taxon>
        <taxon>Oceanospirillales</taxon>
        <taxon>Hahellaceae</taxon>
        <taxon>Hahella</taxon>
    </lineage>
</organism>
<accession>Q2S8I9</accession>
<sequence>MPEKRETNISPLVEMQMPNASLEEKLVAQEKLRAFLKALISLNRSVQSRKENDSHGRGDMGTKDDNTP</sequence>